<name>A0A930N0N0_9BACT</name>
<evidence type="ECO:0000256" key="5">
    <source>
        <dbReference type="PIRSR" id="PIRSR001430-1"/>
    </source>
</evidence>
<dbReference type="Gene3D" id="3.30.70.580">
    <property type="entry name" value="Pseudouridine synthase I, catalytic domain, N-terminal subdomain"/>
    <property type="match status" value="1"/>
</dbReference>
<dbReference type="EC" id="5.4.99.12" evidence="4"/>
<evidence type="ECO:0000256" key="7">
    <source>
        <dbReference type="RuleBase" id="RU003792"/>
    </source>
</evidence>
<feature type="binding site" evidence="4 6">
    <location>
        <position position="110"/>
    </location>
    <ligand>
        <name>substrate</name>
    </ligand>
</feature>
<organism evidence="9 10">
    <name type="scientific">Prevotella aurantiaca</name>
    <dbReference type="NCBI Taxonomy" id="596085"/>
    <lineage>
        <taxon>Bacteria</taxon>
        <taxon>Pseudomonadati</taxon>
        <taxon>Bacteroidota</taxon>
        <taxon>Bacteroidia</taxon>
        <taxon>Bacteroidales</taxon>
        <taxon>Prevotellaceae</taxon>
        <taxon>Prevotella</taxon>
    </lineage>
</organism>
<dbReference type="PANTHER" id="PTHR11142">
    <property type="entry name" value="PSEUDOURIDYLATE SYNTHASE"/>
    <property type="match status" value="1"/>
</dbReference>
<comment type="catalytic activity">
    <reaction evidence="4 7">
        <text>uridine(38/39/40) in tRNA = pseudouridine(38/39/40) in tRNA</text>
        <dbReference type="Rhea" id="RHEA:22376"/>
        <dbReference type="Rhea" id="RHEA-COMP:10085"/>
        <dbReference type="Rhea" id="RHEA-COMP:10087"/>
        <dbReference type="ChEBI" id="CHEBI:65314"/>
        <dbReference type="ChEBI" id="CHEBI:65315"/>
        <dbReference type="EC" id="5.4.99.12"/>
    </reaction>
</comment>
<dbReference type="InterPro" id="IPR020094">
    <property type="entry name" value="TruA/RsuA/RluB/E/F_N"/>
</dbReference>
<evidence type="ECO:0000313" key="10">
    <source>
        <dbReference type="Proteomes" id="UP000771736"/>
    </source>
</evidence>
<dbReference type="Pfam" id="PF01416">
    <property type="entry name" value="PseudoU_synth_1"/>
    <property type="match status" value="2"/>
</dbReference>
<keyword evidence="2 4" id="KW-0819">tRNA processing</keyword>
<comment type="caution">
    <text evidence="9">The sequence shown here is derived from an EMBL/GenBank/DDBJ whole genome shotgun (WGS) entry which is preliminary data.</text>
</comment>
<dbReference type="SUPFAM" id="SSF55120">
    <property type="entry name" value="Pseudouridine synthase"/>
    <property type="match status" value="1"/>
</dbReference>
<dbReference type="FunFam" id="3.30.70.580:FF:000001">
    <property type="entry name" value="tRNA pseudouridine synthase A"/>
    <property type="match status" value="1"/>
</dbReference>
<dbReference type="AlphaFoldDB" id="A0A930N0N0"/>
<dbReference type="HAMAP" id="MF_00171">
    <property type="entry name" value="TruA"/>
    <property type="match status" value="1"/>
</dbReference>
<comment type="function">
    <text evidence="4">Formation of pseudouridine at positions 38, 39 and 40 in the anticodon stem and loop of transfer RNAs.</text>
</comment>
<comment type="caution">
    <text evidence="4">Lacks conserved residue(s) required for the propagation of feature annotation.</text>
</comment>
<evidence type="ECO:0000259" key="8">
    <source>
        <dbReference type="Pfam" id="PF01416"/>
    </source>
</evidence>
<dbReference type="RefSeq" id="WP_273161163.1">
    <property type="nucleotide sequence ID" value="NZ_JABZSJ010000082.1"/>
</dbReference>
<dbReference type="Proteomes" id="UP000771736">
    <property type="component" value="Unassembled WGS sequence"/>
</dbReference>
<evidence type="ECO:0000313" key="9">
    <source>
        <dbReference type="EMBL" id="MBF1385223.1"/>
    </source>
</evidence>
<evidence type="ECO:0000256" key="4">
    <source>
        <dbReference type="HAMAP-Rule" id="MF_00171"/>
    </source>
</evidence>
<evidence type="ECO:0000256" key="1">
    <source>
        <dbReference type="ARBA" id="ARBA00009375"/>
    </source>
</evidence>
<evidence type="ECO:0000256" key="2">
    <source>
        <dbReference type="ARBA" id="ARBA00022694"/>
    </source>
</evidence>
<evidence type="ECO:0000256" key="3">
    <source>
        <dbReference type="ARBA" id="ARBA00023235"/>
    </source>
</evidence>
<dbReference type="CDD" id="cd02570">
    <property type="entry name" value="PseudoU_synth_EcTruA"/>
    <property type="match status" value="1"/>
</dbReference>
<dbReference type="InterPro" id="IPR001406">
    <property type="entry name" value="PsdUridine_synth_TruA"/>
</dbReference>
<dbReference type="InterPro" id="IPR020103">
    <property type="entry name" value="PsdUridine_synth_cat_dom_sf"/>
</dbReference>
<dbReference type="EMBL" id="JABZSJ010000082">
    <property type="protein sequence ID" value="MBF1385223.1"/>
    <property type="molecule type" value="Genomic_DNA"/>
</dbReference>
<dbReference type="GO" id="GO:0003723">
    <property type="term" value="F:RNA binding"/>
    <property type="evidence" value="ECO:0007669"/>
    <property type="project" value="InterPro"/>
</dbReference>
<feature type="active site" description="Nucleophile" evidence="4 5">
    <location>
        <position position="52"/>
    </location>
</feature>
<protein>
    <recommendedName>
        <fullName evidence="4">tRNA pseudouridine synthase A</fullName>
        <ecNumber evidence="4">5.4.99.12</ecNumber>
    </recommendedName>
    <alternativeName>
        <fullName evidence="4">tRNA pseudouridine(38-40) synthase</fullName>
    </alternativeName>
    <alternativeName>
        <fullName evidence="4">tRNA pseudouridylate synthase I</fullName>
    </alternativeName>
    <alternativeName>
        <fullName evidence="4">tRNA-uridine isomerase I</fullName>
    </alternativeName>
</protein>
<sequence length="257" mass="29346">MQRYFIKFSYDGANYHGWQIQPNGISVQEVLEKALTTLLRVNTGVIGAGRTDAGVHAHSMIAHFDGQEGINCKQLAYKLNRLLPRDVAVTAVFAVNNDLHARFSAISRTYHYYVHHGRNPFLRTYSYEMPYALDYERMNEAASYLIGERDFKCFCKAGGDNKTTICNLTEARWERCKTELSIYNNATEAEEWCFVITANRFLRNMVRAVVGTLIEVGRGRITLEEFRKIVDNGTRSDAGESMPGNALFLWNVKYPFV</sequence>
<comment type="subunit">
    <text evidence="4">Homodimer.</text>
</comment>
<dbReference type="GO" id="GO:0031119">
    <property type="term" value="P:tRNA pseudouridine synthesis"/>
    <property type="evidence" value="ECO:0007669"/>
    <property type="project" value="UniProtKB-UniRule"/>
</dbReference>
<feature type="domain" description="Pseudouridine synthase I TruA alpha/beta" evidence="8">
    <location>
        <begin position="9"/>
        <end position="103"/>
    </location>
</feature>
<keyword evidence="3 4" id="KW-0413">Isomerase</keyword>
<proteinExistence type="inferred from homology"/>
<dbReference type="GO" id="GO:0160147">
    <property type="term" value="F:tRNA pseudouridine(38-40) synthase activity"/>
    <property type="evidence" value="ECO:0007669"/>
    <property type="project" value="UniProtKB-EC"/>
</dbReference>
<comment type="similarity">
    <text evidence="1 4 7">Belongs to the tRNA pseudouridine synthase TruA family.</text>
</comment>
<gene>
    <name evidence="4 9" type="primary">truA</name>
    <name evidence="9" type="ORF">HXN26_10360</name>
</gene>
<dbReference type="InterPro" id="IPR020097">
    <property type="entry name" value="PsdUridine_synth_TruA_a/b_dom"/>
</dbReference>
<evidence type="ECO:0000256" key="6">
    <source>
        <dbReference type="PIRSR" id="PIRSR001430-2"/>
    </source>
</evidence>
<reference evidence="9" key="1">
    <citation type="submission" date="2020-04" db="EMBL/GenBank/DDBJ databases">
        <title>Deep metagenomics examines the oral microbiome during advanced dental caries in children, revealing novel taxa and co-occurrences with host molecules.</title>
        <authorList>
            <person name="Baker J.L."/>
            <person name="Morton J.T."/>
            <person name="Dinis M."/>
            <person name="Alvarez R."/>
            <person name="Tran N.C."/>
            <person name="Knight R."/>
            <person name="Edlund A."/>
        </authorList>
    </citation>
    <scope>NUCLEOTIDE SEQUENCE</scope>
    <source>
        <strain evidence="9">JCVI_44_bin.5</strain>
    </source>
</reference>
<dbReference type="NCBIfam" id="TIGR00071">
    <property type="entry name" value="hisT_truA"/>
    <property type="match status" value="1"/>
</dbReference>
<dbReference type="InterPro" id="IPR020095">
    <property type="entry name" value="PsdUridine_synth_TruA_C"/>
</dbReference>
<dbReference type="PIRSF" id="PIRSF001430">
    <property type="entry name" value="tRNA_psdUrid_synth"/>
    <property type="match status" value="1"/>
</dbReference>
<dbReference type="PANTHER" id="PTHR11142:SF0">
    <property type="entry name" value="TRNA PSEUDOURIDINE SYNTHASE-LIKE 1"/>
    <property type="match status" value="1"/>
</dbReference>
<dbReference type="Gene3D" id="3.30.70.660">
    <property type="entry name" value="Pseudouridine synthase I, catalytic domain, C-terminal subdomain"/>
    <property type="match status" value="1"/>
</dbReference>
<accession>A0A930N0N0</accession>
<feature type="domain" description="Pseudouridine synthase I TruA alpha/beta" evidence="8">
    <location>
        <begin position="141"/>
        <end position="255"/>
    </location>
</feature>